<dbReference type="Pfam" id="PF02985">
    <property type="entry name" value="HEAT"/>
    <property type="match status" value="1"/>
</dbReference>
<dbReference type="Gene3D" id="1.25.10.10">
    <property type="entry name" value="Leucine-rich Repeat Variant"/>
    <property type="match status" value="1"/>
</dbReference>
<sequence>MIKQLVILLAIGIAVLCLLLFILTCYVVSQRWRSKRQCLLISNYITKHADDWFDYLINEKENQAIIKPTNKQDFAAVEEILIKYIKNVSSEELTSRITMFANLYLVDYYQKKLRHLRSSVRLNTLYRIIDFRMDRLYEYVAQMIDSKKKYTNQEYIYMYKIAIMHQPERIHRLLLHSTMNIGEYEYRQLLLLLSKKDREPLFASFDRLPVALRYALINAIGEESDRDQITFLERLIDSDDSEMRIRSLKAISTMGTVSDLERYMPIMDSNFWEERLMLAKIFNYFPVEQVSGPLQKLLTDKEWWVRYQAAKSLGNSANGKEILHQFIQTTDDPYGKEMANNVLQESY</sequence>
<dbReference type="EMBL" id="JBHSDT010000004">
    <property type="protein sequence ID" value="MFC4403416.1"/>
    <property type="molecule type" value="Genomic_DNA"/>
</dbReference>
<dbReference type="RefSeq" id="WP_390251908.1">
    <property type="nucleotide sequence ID" value="NZ_JBHSDT010000004.1"/>
</dbReference>
<protein>
    <submittedName>
        <fullName evidence="2">HEAT repeat domain-containing protein</fullName>
    </submittedName>
</protein>
<keyword evidence="3" id="KW-1185">Reference proteome</keyword>
<comment type="caution">
    <text evidence="2">The sequence shown here is derived from an EMBL/GenBank/DDBJ whole genome shotgun (WGS) entry which is preliminary data.</text>
</comment>
<dbReference type="InterPro" id="IPR016024">
    <property type="entry name" value="ARM-type_fold"/>
</dbReference>
<keyword evidence="1" id="KW-0677">Repeat</keyword>
<dbReference type="InterPro" id="IPR011989">
    <property type="entry name" value="ARM-like"/>
</dbReference>
<proteinExistence type="predicted"/>
<reference evidence="3" key="1">
    <citation type="journal article" date="2019" name="Int. J. Syst. Evol. Microbiol.">
        <title>The Global Catalogue of Microorganisms (GCM) 10K type strain sequencing project: providing services to taxonomists for standard genome sequencing and annotation.</title>
        <authorList>
            <consortium name="The Broad Institute Genomics Platform"/>
            <consortium name="The Broad Institute Genome Sequencing Center for Infectious Disease"/>
            <person name="Wu L."/>
            <person name="Ma J."/>
        </authorList>
    </citation>
    <scope>NUCLEOTIDE SEQUENCE [LARGE SCALE GENOMIC DNA]</scope>
    <source>
        <strain evidence="3">CCUG 37865</strain>
    </source>
</reference>
<name>A0ABV8WU97_9BACI</name>
<accession>A0ABV8WU97</accession>
<dbReference type="Proteomes" id="UP001595882">
    <property type="component" value="Unassembled WGS sequence"/>
</dbReference>
<evidence type="ECO:0000313" key="3">
    <source>
        <dbReference type="Proteomes" id="UP001595882"/>
    </source>
</evidence>
<evidence type="ECO:0000313" key="2">
    <source>
        <dbReference type="EMBL" id="MFC4403416.1"/>
    </source>
</evidence>
<dbReference type="SUPFAM" id="SSF48371">
    <property type="entry name" value="ARM repeat"/>
    <property type="match status" value="1"/>
</dbReference>
<gene>
    <name evidence="2" type="ORF">ACFOY7_10020</name>
</gene>
<evidence type="ECO:0000256" key="1">
    <source>
        <dbReference type="ARBA" id="ARBA00022737"/>
    </source>
</evidence>
<dbReference type="InterPro" id="IPR000357">
    <property type="entry name" value="HEAT"/>
</dbReference>
<organism evidence="2 3">
    <name type="scientific">Gracilibacillus xinjiangensis</name>
    <dbReference type="NCBI Taxonomy" id="1193282"/>
    <lineage>
        <taxon>Bacteria</taxon>
        <taxon>Bacillati</taxon>
        <taxon>Bacillota</taxon>
        <taxon>Bacilli</taxon>
        <taxon>Bacillales</taxon>
        <taxon>Bacillaceae</taxon>
        <taxon>Gracilibacillus</taxon>
    </lineage>
</organism>